<name>A0A9Q1GUP1_9CARY</name>
<gene>
    <name evidence="3" type="ORF">Cgig2_000566</name>
</gene>
<dbReference type="Proteomes" id="UP001153076">
    <property type="component" value="Unassembled WGS sequence"/>
</dbReference>
<dbReference type="PANTHER" id="PTHR46951:SF2">
    <property type="entry name" value="BED-TYPE DOMAIN-CONTAINING PROTEIN"/>
    <property type="match status" value="1"/>
</dbReference>
<feature type="region of interest" description="Disordered" evidence="1">
    <location>
        <begin position="262"/>
        <end position="323"/>
    </location>
</feature>
<reference evidence="3" key="1">
    <citation type="submission" date="2022-04" db="EMBL/GenBank/DDBJ databases">
        <title>Carnegiea gigantea Genome sequencing and assembly v2.</title>
        <authorList>
            <person name="Copetti D."/>
            <person name="Sanderson M.J."/>
            <person name="Burquez A."/>
            <person name="Wojciechowski M.F."/>
        </authorList>
    </citation>
    <scope>NUCLEOTIDE SEQUENCE</scope>
    <source>
        <strain evidence="3">SGP5-SGP5p</strain>
        <tissue evidence="3">Aerial part</tissue>
    </source>
</reference>
<evidence type="ECO:0000256" key="1">
    <source>
        <dbReference type="SAM" id="MobiDB-lite"/>
    </source>
</evidence>
<dbReference type="AlphaFoldDB" id="A0A9Q1GUP1"/>
<keyword evidence="2" id="KW-0812">Transmembrane</keyword>
<keyword evidence="2" id="KW-0472">Membrane</keyword>
<evidence type="ECO:0000313" key="4">
    <source>
        <dbReference type="Proteomes" id="UP001153076"/>
    </source>
</evidence>
<evidence type="ECO:0000313" key="3">
    <source>
        <dbReference type="EMBL" id="KAJ8425475.1"/>
    </source>
</evidence>
<keyword evidence="2" id="KW-1133">Transmembrane helix</keyword>
<proteinExistence type="predicted"/>
<feature type="transmembrane region" description="Helical" evidence="2">
    <location>
        <begin position="340"/>
        <end position="360"/>
    </location>
</feature>
<protein>
    <submittedName>
        <fullName evidence="3">Uncharacterized protein</fullName>
    </submittedName>
</protein>
<keyword evidence="4" id="KW-1185">Reference proteome</keyword>
<sequence length="364" mass="41617">MDDGNKKQVQGKFCRKIIKGSITHLKQHLAHKTCDFVPCHEISAKVKRDTSKLLQEFKEKKKDKVRRTRDLEEELARSINRIDIDDDDNGDDDQLAFGRYQSIQQHELHHDQQVFSTTGDRFYDREGMREGSSRGKGVMAFIPLPTIVERIKSTEIDFEKDQTRTKQAKATDKNQPFVVVDSIYTNPLFNTIHEVGWDVRALSSYELIEIYLLDFQERSDHSLKEMTCNEEDDTINIEDDKDRQLGVSLPVYYSVDQDSRGLHNSGVDLSPPSSHNGSGYGGESRDRGSGGINAIGTSQSSRPSLRDINPTISDHDGRRERPRIKQPKHYLIMKTKPRGGLVIVIDYVVLMIMMVVHTIMDIIK</sequence>
<evidence type="ECO:0000256" key="2">
    <source>
        <dbReference type="SAM" id="Phobius"/>
    </source>
</evidence>
<accession>A0A9Q1GUP1</accession>
<comment type="caution">
    <text evidence="3">The sequence shown here is derived from an EMBL/GenBank/DDBJ whole genome shotgun (WGS) entry which is preliminary data.</text>
</comment>
<dbReference type="EMBL" id="JAKOGI010001470">
    <property type="protein sequence ID" value="KAJ8425475.1"/>
    <property type="molecule type" value="Genomic_DNA"/>
</dbReference>
<dbReference type="PANTHER" id="PTHR46951">
    <property type="entry name" value="BED-TYPE DOMAIN-CONTAINING PROTEIN"/>
    <property type="match status" value="1"/>
</dbReference>
<organism evidence="3 4">
    <name type="scientific">Carnegiea gigantea</name>
    <dbReference type="NCBI Taxonomy" id="171969"/>
    <lineage>
        <taxon>Eukaryota</taxon>
        <taxon>Viridiplantae</taxon>
        <taxon>Streptophyta</taxon>
        <taxon>Embryophyta</taxon>
        <taxon>Tracheophyta</taxon>
        <taxon>Spermatophyta</taxon>
        <taxon>Magnoliopsida</taxon>
        <taxon>eudicotyledons</taxon>
        <taxon>Gunneridae</taxon>
        <taxon>Pentapetalae</taxon>
        <taxon>Caryophyllales</taxon>
        <taxon>Cactineae</taxon>
        <taxon>Cactaceae</taxon>
        <taxon>Cactoideae</taxon>
        <taxon>Echinocereeae</taxon>
        <taxon>Carnegiea</taxon>
    </lineage>
</organism>
<dbReference type="OrthoDB" id="2012664at2759"/>